<evidence type="ECO:0000256" key="1">
    <source>
        <dbReference type="ARBA" id="ARBA00004571"/>
    </source>
</evidence>
<evidence type="ECO:0000256" key="6">
    <source>
        <dbReference type="ARBA" id="ARBA00022692"/>
    </source>
</evidence>
<dbReference type="GO" id="GO:0009279">
    <property type="term" value="C:cell outer membrane"/>
    <property type="evidence" value="ECO:0007669"/>
    <property type="project" value="UniProtKB-SubCell"/>
</dbReference>
<dbReference type="Pfam" id="PF00593">
    <property type="entry name" value="TonB_dep_Rec_b-barrel"/>
    <property type="match status" value="1"/>
</dbReference>
<keyword evidence="6 14" id="KW-0812">Transmembrane</keyword>
<keyword evidence="7" id="KW-0732">Signal</keyword>
<dbReference type="GO" id="GO:0015891">
    <property type="term" value="P:siderophore transport"/>
    <property type="evidence" value="ECO:0007669"/>
    <property type="project" value="InterPro"/>
</dbReference>
<dbReference type="GO" id="GO:0038023">
    <property type="term" value="F:signaling receptor activity"/>
    <property type="evidence" value="ECO:0007669"/>
    <property type="project" value="InterPro"/>
</dbReference>
<keyword evidence="5" id="KW-0410">Iron transport</keyword>
<keyword evidence="12 20" id="KW-0675">Receptor</keyword>
<evidence type="ECO:0000256" key="16">
    <source>
        <dbReference type="RuleBase" id="RU003357"/>
    </source>
</evidence>
<keyword evidence="4 14" id="KW-1134">Transmembrane beta strand</keyword>
<evidence type="ECO:0000256" key="4">
    <source>
        <dbReference type="ARBA" id="ARBA00022452"/>
    </source>
</evidence>
<accession>A0A2U3B6T4</accession>
<dbReference type="NCBIfam" id="TIGR01783">
    <property type="entry name" value="TonB-siderophor"/>
    <property type="match status" value="1"/>
</dbReference>
<sequence length="660" mass="71930">METPFSSTNYTSELISNQQAHSVADVLQNDPTVRTTRGFGNLQEIYMIRGLPVFSDDMLVNGVYGILPRQYVAAEMLERVEVFRGSNTFLNGAAQAESAIGGSINVVPKRAGEKPLTRVTMGSETGGQAYAALDIGRRFGSNQENGIRVNLIGRNGETSVEDQERELGVISVGFDHDSERFRFSADIGYQDHHVDSPRESVTPSGTSIPSAPDASTNYAQDWTYTDDRQLFGAVRGEYDLTDDTTSWLAVGARKGTEHNVFANLSVDENGNGSSYMPYENIREDEILSSDAGIRHEFTTGSIGHTAVVSGSYYTMSAKQAYAYGYYFSPATSLYNPTNLASDMTTTTGDMGDPKDQLKYELSGISLADTMALFNEQLLVTLGARYQTIEQESSTNYDGVMDVQYDDSAVTPFAGIVYKATDNVSLYTNYAEALTPGETVSSSPTWNAIRSSYVTYANAGEVLNPYVSKQIELGIKYDNSFYGGSINLFRTTKAGALIDGNDNLTQDGEQINQGAELTMYGMPVESVKVLGGITLTDTELNKTTDGAYDGNAVIGVPEVQANLNLEWDTPFVEGLTLEGRTIYTGSQYANESNTLKVSSWTRFDLGARYLVNLDQHDLTLRARVENVADKDYWAAAGGYPGSGYLVQGNPRTVVVSASYDF</sequence>
<evidence type="ECO:0000313" key="21">
    <source>
        <dbReference type="Proteomes" id="UP000245362"/>
    </source>
</evidence>
<dbReference type="Gene3D" id="2.40.170.20">
    <property type="entry name" value="TonB-dependent receptor, beta-barrel domain"/>
    <property type="match status" value="1"/>
</dbReference>
<evidence type="ECO:0000256" key="7">
    <source>
        <dbReference type="ARBA" id="ARBA00022729"/>
    </source>
</evidence>
<dbReference type="OrthoDB" id="127311at2"/>
<dbReference type="Pfam" id="PF07715">
    <property type="entry name" value="Plug"/>
    <property type="match status" value="1"/>
</dbReference>
<dbReference type="InterPro" id="IPR039426">
    <property type="entry name" value="TonB-dep_rcpt-like"/>
</dbReference>
<keyword evidence="21" id="KW-1185">Reference proteome</keyword>
<evidence type="ECO:0000256" key="11">
    <source>
        <dbReference type="ARBA" id="ARBA00023136"/>
    </source>
</evidence>
<feature type="compositionally biased region" description="Polar residues" evidence="17">
    <location>
        <begin position="199"/>
        <end position="213"/>
    </location>
</feature>
<dbReference type="InterPro" id="IPR000531">
    <property type="entry name" value="Beta-barrel_TonB"/>
</dbReference>
<dbReference type="AlphaFoldDB" id="A0A2U3B6T4"/>
<keyword evidence="11 14" id="KW-0472">Membrane</keyword>
<dbReference type="RefSeq" id="WP_109320622.1">
    <property type="nucleotide sequence ID" value="NZ_QFWT01000009.1"/>
</dbReference>
<feature type="region of interest" description="Disordered" evidence="17">
    <location>
        <begin position="193"/>
        <end position="213"/>
    </location>
</feature>
<dbReference type="CDD" id="cd01347">
    <property type="entry name" value="ligand_gated_channel"/>
    <property type="match status" value="1"/>
</dbReference>
<evidence type="ECO:0000256" key="8">
    <source>
        <dbReference type="ARBA" id="ARBA00023004"/>
    </source>
</evidence>
<dbReference type="GO" id="GO:0015344">
    <property type="term" value="F:siderophore uptake transmembrane transporter activity"/>
    <property type="evidence" value="ECO:0007669"/>
    <property type="project" value="TreeGrafter"/>
</dbReference>
<dbReference type="SUPFAM" id="SSF56935">
    <property type="entry name" value="Porins"/>
    <property type="match status" value="1"/>
</dbReference>
<evidence type="ECO:0000256" key="10">
    <source>
        <dbReference type="ARBA" id="ARBA00023077"/>
    </source>
</evidence>
<evidence type="ECO:0000256" key="14">
    <source>
        <dbReference type="PROSITE-ProRule" id="PRU01360"/>
    </source>
</evidence>
<dbReference type="InterPro" id="IPR010105">
    <property type="entry name" value="TonB_sidphr_rcpt"/>
</dbReference>
<dbReference type="InterPro" id="IPR010917">
    <property type="entry name" value="TonB_rcpt_CS"/>
</dbReference>
<comment type="subcellular location">
    <subcellularLocation>
        <location evidence="1 14">Cell outer membrane</location>
        <topology evidence="1 14">Multi-pass membrane protein</topology>
    </subcellularLocation>
</comment>
<dbReference type="Gene3D" id="2.170.130.10">
    <property type="entry name" value="TonB-dependent receptor, plug domain"/>
    <property type="match status" value="1"/>
</dbReference>
<name>A0A2U3B6T4_9VIBR</name>
<evidence type="ECO:0000256" key="5">
    <source>
        <dbReference type="ARBA" id="ARBA00022496"/>
    </source>
</evidence>
<proteinExistence type="inferred from homology"/>
<dbReference type="PANTHER" id="PTHR32552">
    <property type="entry name" value="FERRICHROME IRON RECEPTOR-RELATED"/>
    <property type="match status" value="1"/>
</dbReference>
<organism evidence="20 21">
    <name type="scientific">Vibrio albus</name>
    <dbReference type="NCBI Taxonomy" id="2200953"/>
    <lineage>
        <taxon>Bacteria</taxon>
        <taxon>Pseudomonadati</taxon>
        <taxon>Pseudomonadota</taxon>
        <taxon>Gammaproteobacteria</taxon>
        <taxon>Vibrionales</taxon>
        <taxon>Vibrionaceae</taxon>
        <taxon>Vibrio</taxon>
    </lineage>
</organism>
<evidence type="ECO:0000256" key="17">
    <source>
        <dbReference type="SAM" id="MobiDB-lite"/>
    </source>
</evidence>
<keyword evidence="8" id="KW-0408">Iron</keyword>
<feature type="domain" description="TonB-dependent receptor-like beta-barrel" evidence="18">
    <location>
        <begin position="184"/>
        <end position="626"/>
    </location>
</feature>
<evidence type="ECO:0000256" key="15">
    <source>
        <dbReference type="PROSITE-ProRule" id="PRU10144"/>
    </source>
</evidence>
<dbReference type="InterPro" id="IPR012910">
    <property type="entry name" value="Plug_dom"/>
</dbReference>
<evidence type="ECO:0000259" key="18">
    <source>
        <dbReference type="Pfam" id="PF00593"/>
    </source>
</evidence>
<dbReference type="InterPro" id="IPR036942">
    <property type="entry name" value="Beta-barrel_TonB_sf"/>
</dbReference>
<comment type="caution">
    <text evidence="20">The sequence shown here is derived from an EMBL/GenBank/DDBJ whole genome shotgun (WGS) entry which is preliminary data.</text>
</comment>
<protein>
    <submittedName>
        <fullName evidence="20">TonB-dependent siderophore receptor</fullName>
    </submittedName>
</protein>
<keyword evidence="13 14" id="KW-0998">Cell outer membrane</keyword>
<keyword evidence="10 16" id="KW-0798">TonB box</keyword>
<evidence type="ECO:0000256" key="13">
    <source>
        <dbReference type="ARBA" id="ARBA00023237"/>
    </source>
</evidence>
<evidence type="ECO:0000256" key="12">
    <source>
        <dbReference type="ARBA" id="ARBA00023170"/>
    </source>
</evidence>
<dbReference type="Proteomes" id="UP000245362">
    <property type="component" value="Unassembled WGS sequence"/>
</dbReference>
<evidence type="ECO:0000256" key="9">
    <source>
        <dbReference type="ARBA" id="ARBA00023065"/>
    </source>
</evidence>
<reference evidence="20 21" key="1">
    <citation type="submission" date="2018-05" db="EMBL/GenBank/DDBJ databases">
        <title>Vibrio limimaris sp. nov., isolated from marine sediment.</title>
        <authorList>
            <person name="Li C.-M."/>
        </authorList>
    </citation>
    <scope>NUCLEOTIDE SEQUENCE [LARGE SCALE GENOMIC DNA]</scope>
    <source>
        <strain evidence="20 21">E4404</strain>
    </source>
</reference>
<dbReference type="PROSITE" id="PS01156">
    <property type="entry name" value="TONB_DEPENDENT_REC_2"/>
    <property type="match status" value="1"/>
</dbReference>
<evidence type="ECO:0000313" key="20">
    <source>
        <dbReference type="EMBL" id="PWI32482.1"/>
    </source>
</evidence>
<keyword evidence="3 14" id="KW-0813">Transport</keyword>
<evidence type="ECO:0000259" key="19">
    <source>
        <dbReference type="Pfam" id="PF07715"/>
    </source>
</evidence>
<feature type="domain" description="TonB-dependent receptor plug" evidence="19">
    <location>
        <begin position="1"/>
        <end position="95"/>
    </location>
</feature>
<dbReference type="EMBL" id="QFWT01000009">
    <property type="protein sequence ID" value="PWI32482.1"/>
    <property type="molecule type" value="Genomic_DNA"/>
</dbReference>
<gene>
    <name evidence="20" type="ORF">DI392_15645</name>
</gene>
<feature type="short sequence motif" description="TonB C-terminal box" evidence="15">
    <location>
        <begin position="643"/>
        <end position="660"/>
    </location>
</feature>
<comment type="similarity">
    <text evidence="2 14 16">Belongs to the TonB-dependent receptor family.</text>
</comment>
<dbReference type="InterPro" id="IPR037066">
    <property type="entry name" value="Plug_dom_sf"/>
</dbReference>
<dbReference type="PROSITE" id="PS52016">
    <property type="entry name" value="TONB_DEPENDENT_REC_3"/>
    <property type="match status" value="1"/>
</dbReference>
<dbReference type="PANTHER" id="PTHR32552:SF82">
    <property type="entry name" value="FCUA PROTEIN"/>
    <property type="match status" value="1"/>
</dbReference>
<keyword evidence="9" id="KW-0406">Ion transport</keyword>
<evidence type="ECO:0000256" key="3">
    <source>
        <dbReference type="ARBA" id="ARBA00022448"/>
    </source>
</evidence>
<evidence type="ECO:0000256" key="2">
    <source>
        <dbReference type="ARBA" id="ARBA00009810"/>
    </source>
</evidence>